<dbReference type="AlphaFoldDB" id="A0ABC8U9N2"/>
<organism evidence="2 3">
    <name type="scientific">Ilex paraguariensis</name>
    <name type="common">yerba mate</name>
    <dbReference type="NCBI Taxonomy" id="185542"/>
    <lineage>
        <taxon>Eukaryota</taxon>
        <taxon>Viridiplantae</taxon>
        <taxon>Streptophyta</taxon>
        <taxon>Embryophyta</taxon>
        <taxon>Tracheophyta</taxon>
        <taxon>Spermatophyta</taxon>
        <taxon>Magnoliopsida</taxon>
        <taxon>eudicotyledons</taxon>
        <taxon>Gunneridae</taxon>
        <taxon>Pentapetalae</taxon>
        <taxon>asterids</taxon>
        <taxon>campanulids</taxon>
        <taxon>Aquifoliales</taxon>
        <taxon>Aquifoliaceae</taxon>
        <taxon>Ilex</taxon>
    </lineage>
</organism>
<sequence length="131" mass="14801">MRLLWFLVAIMMVIEVIVVVEEVVRVVVGAIVDHVPVLTVVVEDILLISVGTYMENLLVLRIRFLIRMTPLLQLLYLGQLYQTLDQLLLHEKSMLSSCPSNRLFHLPSLLLLSNQVLLPPVYCPPLADLGS</sequence>
<comment type="caution">
    <text evidence="2">The sequence shown here is derived from an EMBL/GenBank/DDBJ whole genome shotgun (WGS) entry which is preliminary data.</text>
</comment>
<protein>
    <recommendedName>
        <fullName evidence="4">Secreted protein</fullName>
    </recommendedName>
</protein>
<evidence type="ECO:0000313" key="3">
    <source>
        <dbReference type="Proteomes" id="UP001642360"/>
    </source>
</evidence>
<reference evidence="2 3" key="1">
    <citation type="submission" date="2024-02" db="EMBL/GenBank/DDBJ databases">
        <authorList>
            <person name="Vignale AGUSTIN F."/>
            <person name="Sosa J E."/>
            <person name="Modenutti C."/>
        </authorList>
    </citation>
    <scope>NUCLEOTIDE SEQUENCE [LARGE SCALE GENOMIC DNA]</scope>
</reference>
<feature type="transmembrane region" description="Helical" evidence="1">
    <location>
        <begin position="45"/>
        <end position="66"/>
    </location>
</feature>
<evidence type="ECO:0000256" key="1">
    <source>
        <dbReference type="SAM" id="Phobius"/>
    </source>
</evidence>
<proteinExistence type="predicted"/>
<keyword evidence="3" id="KW-1185">Reference proteome</keyword>
<keyword evidence="1" id="KW-0472">Membrane</keyword>
<evidence type="ECO:0008006" key="4">
    <source>
        <dbReference type="Google" id="ProtNLM"/>
    </source>
</evidence>
<evidence type="ECO:0000313" key="2">
    <source>
        <dbReference type="EMBL" id="CAK9178474.1"/>
    </source>
</evidence>
<accession>A0ABC8U9N2</accession>
<gene>
    <name evidence="2" type="ORF">ILEXP_LOCUS48389</name>
</gene>
<keyword evidence="1" id="KW-1133">Transmembrane helix</keyword>
<dbReference type="Proteomes" id="UP001642360">
    <property type="component" value="Unassembled WGS sequence"/>
</dbReference>
<dbReference type="EMBL" id="CAUOFW020007279">
    <property type="protein sequence ID" value="CAK9178474.1"/>
    <property type="molecule type" value="Genomic_DNA"/>
</dbReference>
<name>A0ABC8U9N2_9AQUA</name>
<keyword evidence="1" id="KW-0812">Transmembrane</keyword>